<protein>
    <submittedName>
        <fullName evidence="2">Uncharacterized protein</fullName>
    </submittedName>
</protein>
<feature type="transmembrane region" description="Helical" evidence="1">
    <location>
        <begin position="58"/>
        <end position="77"/>
    </location>
</feature>
<proteinExistence type="predicted"/>
<keyword evidence="1" id="KW-1133">Transmembrane helix</keyword>
<dbReference type="EMBL" id="AYLP01000191">
    <property type="protein sequence ID" value="ESS62339.1"/>
    <property type="molecule type" value="Genomic_DNA"/>
</dbReference>
<keyword evidence="1" id="KW-0812">Transmembrane</keyword>
<evidence type="ECO:0000313" key="3">
    <source>
        <dbReference type="Proteomes" id="UP000017861"/>
    </source>
</evidence>
<dbReference type="Proteomes" id="UP000017861">
    <property type="component" value="Unassembled WGS sequence"/>
</dbReference>
<dbReference type="VEuPathDB" id="TriTrypDB:TCDM_10004"/>
<reference evidence="2 3" key="1">
    <citation type="journal article" date="2014" name="Genome Announc.">
        <title>Trypanosoma cruzi Clone Dm28c Draft Genome Sequence.</title>
        <authorList>
            <person name="Grisard E.C."/>
            <person name="Teixeira S.M."/>
            <person name="de Almeida L.G."/>
            <person name="Stoco P.H."/>
            <person name="Gerber A.L."/>
            <person name="Talavera-Lopez C."/>
            <person name="Lima O.C."/>
            <person name="Andersson B."/>
            <person name="de Vasconcelos A.T."/>
        </authorList>
    </citation>
    <scope>NUCLEOTIDE SEQUENCE [LARGE SCALE GENOMIC DNA]</scope>
    <source>
        <strain evidence="2 3">Dm28c</strain>
    </source>
</reference>
<organism evidence="2 3">
    <name type="scientific">Trypanosoma cruzi Dm28c</name>
    <dbReference type="NCBI Taxonomy" id="1416333"/>
    <lineage>
        <taxon>Eukaryota</taxon>
        <taxon>Discoba</taxon>
        <taxon>Euglenozoa</taxon>
        <taxon>Kinetoplastea</taxon>
        <taxon>Metakinetoplastina</taxon>
        <taxon>Trypanosomatida</taxon>
        <taxon>Trypanosomatidae</taxon>
        <taxon>Trypanosoma</taxon>
        <taxon>Schizotrypanum</taxon>
    </lineage>
</organism>
<accession>V5B406</accession>
<dbReference type="AlphaFoldDB" id="V5B406"/>
<name>V5B406_TRYCR</name>
<gene>
    <name evidence="2" type="ORF">TCDM_10004</name>
</gene>
<comment type="caution">
    <text evidence="2">The sequence shown here is derived from an EMBL/GenBank/DDBJ whole genome shotgun (WGS) entry which is preliminary data.</text>
</comment>
<feature type="transmembrane region" description="Helical" evidence="1">
    <location>
        <begin position="6"/>
        <end position="23"/>
    </location>
</feature>
<keyword evidence="1" id="KW-0472">Membrane</keyword>
<sequence>MRGKLSTHFFFCIFYFCFLLLPLENIEREGLLPFCFICPLCLTASFTPKCSSAPQLSLSIACANFPLLFCIDAIIFIY</sequence>
<evidence type="ECO:0000313" key="2">
    <source>
        <dbReference type="EMBL" id="ESS62339.1"/>
    </source>
</evidence>
<evidence type="ECO:0000256" key="1">
    <source>
        <dbReference type="SAM" id="Phobius"/>
    </source>
</evidence>